<feature type="transmembrane region" description="Helical" evidence="1">
    <location>
        <begin position="214"/>
        <end position="235"/>
    </location>
</feature>
<feature type="transmembrane region" description="Helical" evidence="1">
    <location>
        <begin position="159"/>
        <end position="178"/>
    </location>
</feature>
<gene>
    <name evidence="3" type="ORF">PU630_13325</name>
</gene>
<protein>
    <submittedName>
        <fullName evidence="3">Phosphatase PAP2 family protein</fullName>
    </submittedName>
</protein>
<dbReference type="EMBL" id="CP119108">
    <property type="protein sequence ID" value="WEG08210.1"/>
    <property type="molecule type" value="Genomic_DNA"/>
</dbReference>
<feature type="transmembrane region" description="Helical" evidence="1">
    <location>
        <begin position="79"/>
        <end position="103"/>
    </location>
</feature>
<dbReference type="PANTHER" id="PTHR14969">
    <property type="entry name" value="SPHINGOSINE-1-PHOSPHATE PHOSPHOHYDROLASE"/>
    <property type="match status" value="1"/>
</dbReference>
<evidence type="ECO:0000313" key="4">
    <source>
        <dbReference type="Proteomes" id="UP001214553"/>
    </source>
</evidence>
<dbReference type="PANTHER" id="PTHR14969:SF13">
    <property type="entry name" value="AT30094P"/>
    <property type="match status" value="1"/>
</dbReference>
<dbReference type="Proteomes" id="UP001214553">
    <property type="component" value="Chromosome"/>
</dbReference>
<dbReference type="InterPro" id="IPR036938">
    <property type="entry name" value="PAP2/HPO_sf"/>
</dbReference>
<dbReference type="RefSeq" id="WP_275277540.1">
    <property type="nucleotide sequence ID" value="NZ_CP119108.1"/>
</dbReference>
<dbReference type="Pfam" id="PF01569">
    <property type="entry name" value="PAP2"/>
    <property type="match status" value="1"/>
</dbReference>
<feature type="transmembrane region" description="Helical" evidence="1">
    <location>
        <begin position="26"/>
        <end position="46"/>
    </location>
</feature>
<dbReference type="InterPro" id="IPR000326">
    <property type="entry name" value="PAP2/HPO"/>
</dbReference>
<evidence type="ECO:0000313" key="3">
    <source>
        <dbReference type="EMBL" id="WEG08210.1"/>
    </source>
</evidence>
<dbReference type="SMART" id="SM00014">
    <property type="entry name" value="acidPPc"/>
    <property type="match status" value="1"/>
</dbReference>
<dbReference type="SUPFAM" id="SSF48317">
    <property type="entry name" value="Acid phosphatase/Vanadium-dependent haloperoxidase"/>
    <property type="match status" value="1"/>
</dbReference>
<proteinExistence type="predicted"/>
<feature type="transmembrane region" description="Helical" evidence="1">
    <location>
        <begin position="110"/>
        <end position="128"/>
    </location>
</feature>
<dbReference type="Gene3D" id="1.20.144.10">
    <property type="entry name" value="Phosphatidic acid phosphatase type 2/haloperoxidase"/>
    <property type="match status" value="1"/>
</dbReference>
<keyword evidence="4" id="KW-1185">Reference proteome</keyword>
<evidence type="ECO:0000256" key="1">
    <source>
        <dbReference type="SAM" id="Phobius"/>
    </source>
</evidence>
<feature type="transmembrane region" description="Helical" evidence="1">
    <location>
        <begin position="185"/>
        <end position="202"/>
    </location>
</feature>
<sequence length="266" mass="28627">MRRLADQGDSVTAAASLPPPPRPAAMLWWALGLLAVFAAMGAAIAVDPSAPFPQPLDDAWRGLVGVGPDSGAYSWFLPMFFQLFGELPGVFVTVVVIPLALVLIGRWRSALFFLSVIALGPGLLSQAMKNLVDRPRPAADPVLGLFEPLFSVDHGSFPSGHSISAAATAVSIAALIPPSRALARRAWWVIGALLMAGMAWQRTLVNAHWLSDTLVGLVTGAGAALLLWWAFWPWLHRDYGRPIPRARRRDVATRSTTLSTKRKATP</sequence>
<name>A0ABY8BWE6_9MICO</name>
<feature type="domain" description="Phosphatidic acid phosphatase type 2/haloperoxidase" evidence="2">
    <location>
        <begin position="110"/>
        <end position="228"/>
    </location>
</feature>
<keyword evidence="1" id="KW-0472">Membrane</keyword>
<reference evidence="3 4" key="1">
    <citation type="submission" date="2023-03" db="EMBL/GenBank/DDBJ databases">
        <title>Genome sequence of Microbacterium sp. KACC 23027.</title>
        <authorList>
            <person name="Kim S."/>
            <person name="Heo J."/>
            <person name="Kwon S.-W."/>
        </authorList>
    </citation>
    <scope>NUCLEOTIDE SEQUENCE [LARGE SCALE GENOMIC DNA]</scope>
    <source>
        <strain evidence="3 4">KACC 23027</strain>
    </source>
</reference>
<organism evidence="3 4">
    <name type="scientific">Microbacterium horticulturae</name>
    <dbReference type="NCBI Taxonomy" id="3028316"/>
    <lineage>
        <taxon>Bacteria</taxon>
        <taxon>Bacillati</taxon>
        <taxon>Actinomycetota</taxon>
        <taxon>Actinomycetes</taxon>
        <taxon>Micrococcales</taxon>
        <taxon>Microbacteriaceae</taxon>
        <taxon>Microbacterium</taxon>
    </lineage>
</organism>
<evidence type="ECO:0000259" key="2">
    <source>
        <dbReference type="SMART" id="SM00014"/>
    </source>
</evidence>
<keyword evidence="1" id="KW-0812">Transmembrane</keyword>
<accession>A0ABY8BWE6</accession>
<keyword evidence="1" id="KW-1133">Transmembrane helix</keyword>